<dbReference type="AlphaFoldDB" id="A0A1I8I6L7"/>
<dbReference type="InterPro" id="IPR001394">
    <property type="entry name" value="Peptidase_C19_UCH"/>
</dbReference>
<dbReference type="InterPro" id="IPR028889">
    <property type="entry name" value="USP"/>
</dbReference>
<sequence length="932" mass="101063">TEYLQVAKANGAMADGDPALPLSSAEADTANEIEQRLLHQLSQLQSSQSDQSEATDIGHLLEEALQCLRDQSPLHQSSAALVEASMDCLVTAVPDQWIEKCRQLAGLVFRKNREAMVHSLASQVPFYARDAQPDRVILLLRVAHGVLSDGGGVGGGGGGGFSSSPLDMAFARCVRKNLTDLLRRCCDAANANENSQQISHVESGSNEGQINLIKSAAELCDLASRIDNLNLTDSDACCVAIVQCLGEVHRLPWQLAISCLDQFNRLLTILWAGNDRAIYQSLEILFAKLAACLPEKPNSIYCGQLIALSLRNVPIGIVPLCCDKVAEKYAADKAAYEAILDSVLHSLRYPGHGAVESGWLLYLLRAALRYNKTMMCLSYMRSRLDTVADLLISKPSRSPALTVFDFFVLTNRPGVDLARNCLRDRLLPALSEGEPDTEALRDLAELAWAMRLICKRKKNKANRLLPGRPQQAAAKLIPVSSTDSSSEPDDLSITEEFFGPVGSPLRCLTEHFASPDLSILRRRLHDHNINQLVAAATAEANAAAAASIASAASPSSAVAASSSAVPASLWQSRIKLDRVPGRLGLLNLGNTCYAGAAIQLLSACARLYVDLPEALAQVAESSATATGAPGSSGSSDSRARGPTVSEHLVNLLRRMSPSLDSVAPALNPHAFLLRSRPVYMSHGSQQDSAEYLLHVIDSLIEEEKSIGPQLDEYKRFVARCFSGRLGVHLRCKAAGHSVRTTAPFVTLHLALRKHLENSVSQMLADYLQPEMLDGDDKLLCAECNDKVEAEKQLSLQSLPNCLLLVLQLFHFDFAARVASKDTQSTVRLEPRIHVPLEQPTADEASPSPSIQQVPYRLEAFVVHHGMSLHSGHYTAVCRHSNRESAATATTTAQDCWIHANDDCVTKTSLGEWGCSGGGHYKTPYILLYVRDD</sequence>
<protein>
    <submittedName>
        <fullName evidence="4">USP domain-containing protein</fullName>
    </submittedName>
</protein>
<proteinExistence type="predicted"/>
<evidence type="ECO:0000259" key="2">
    <source>
        <dbReference type="PROSITE" id="PS50235"/>
    </source>
</evidence>
<dbReference type="Pfam" id="PF00443">
    <property type="entry name" value="UCH"/>
    <property type="match status" value="1"/>
</dbReference>
<dbReference type="InterPro" id="IPR050164">
    <property type="entry name" value="Peptidase_C19"/>
</dbReference>
<reference evidence="4" key="1">
    <citation type="submission" date="2016-11" db="UniProtKB">
        <authorList>
            <consortium name="WormBaseParasite"/>
        </authorList>
    </citation>
    <scope>IDENTIFICATION</scope>
</reference>
<dbReference type="GO" id="GO:0004843">
    <property type="term" value="F:cysteine-type deubiquitinase activity"/>
    <property type="evidence" value="ECO:0007669"/>
    <property type="project" value="InterPro"/>
</dbReference>
<dbReference type="CDD" id="cd02257">
    <property type="entry name" value="Peptidase_C19"/>
    <property type="match status" value="1"/>
</dbReference>
<organism evidence="3 4">
    <name type="scientific">Macrostomum lignano</name>
    <dbReference type="NCBI Taxonomy" id="282301"/>
    <lineage>
        <taxon>Eukaryota</taxon>
        <taxon>Metazoa</taxon>
        <taxon>Spiralia</taxon>
        <taxon>Lophotrochozoa</taxon>
        <taxon>Platyhelminthes</taxon>
        <taxon>Rhabditophora</taxon>
        <taxon>Macrostomorpha</taxon>
        <taxon>Macrostomida</taxon>
        <taxon>Macrostomidae</taxon>
        <taxon>Macrostomum</taxon>
    </lineage>
</organism>
<dbReference type="GO" id="GO:0005829">
    <property type="term" value="C:cytosol"/>
    <property type="evidence" value="ECO:0007669"/>
    <property type="project" value="TreeGrafter"/>
</dbReference>
<dbReference type="GO" id="GO:0016579">
    <property type="term" value="P:protein deubiquitination"/>
    <property type="evidence" value="ECO:0007669"/>
    <property type="project" value="InterPro"/>
</dbReference>
<dbReference type="PROSITE" id="PS50235">
    <property type="entry name" value="USP_3"/>
    <property type="match status" value="1"/>
</dbReference>
<dbReference type="PANTHER" id="PTHR24006">
    <property type="entry name" value="UBIQUITIN CARBOXYL-TERMINAL HYDROLASE"/>
    <property type="match status" value="1"/>
</dbReference>
<evidence type="ECO:0000313" key="4">
    <source>
        <dbReference type="WBParaSite" id="maker-uti_cns_0010263-snap-gene-0.4-mRNA-1"/>
    </source>
</evidence>
<dbReference type="InterPro" id="IPR018200">
    <property type="entry name" value="USP_CS"/>
</dbReference>
<name>A0A1I8I6L7_9PLAT</name>
<evidence type="ECO:0000256" key="1">
    <source>
        <dbReference type="SAM" id="MobiDB-lite"/>
    </source>
</evidence>
<evidence type="ECO:0000313" key="3">
    <source>
        <dbReference type="Proteomes" id="UP000095280"/>
    </source>
</evidence>
<accession>A0A1I8I6L7</accession>
<dbReference type="PROSITE" id="PS00973">
    <property type="entry name" value="USP_2"/>
    <property type="match status" value="1"/>
</dbReference>
<feature type="domain" description="USP" evidence="2">
    <location>
        <begin position="583"/>
        <end position="931"/>
    </location>
</feature>
<dbReference type="Proteomes" id="UP000095280">
    <property type="component" value="Unplaced"/>
</dbReference>
<dbReference type="WBParaSite" id="maker-uti_cns_0010263-snap-gene-0.4-mRNA-1">
    <property type="protein sequence ID" value="maker-uti_cns_0010263-snap-gene-0.4-mRNA-1"/>
    <property type="gene ID" value="maker-uti_cns_0010263-snap-gene-0.4"/>
</dbReference>
<dbReference type="InterPro" id="IPR038765">
    <property type="entry name" value="Papain-like_cys_pep_sf"/>
</dbReference>
<feature type="region of interest" description="Disordered" evidence="1">
    <location>
        <begin position="622"/>
        <end position="642"/>
    </location>
</feature>
<dbReference type="GO" id="GO:0005634">
    <property type="term" value="C:nucleus"/>
    <property type="evidence" value="ECO:0007669"/>
    <property type="project" value="TreeGrafter"/>
</dbReference>
<dbReference type="SUPFAM" id="SSF54001">
    <property type="entry name" value="Cysteine proteinases"/>
    <property type="match status" value="1"/>
</dbReference>
<keyword evidence="3" id="KW-1185">Reference proteome</keyword>
<dbReference type="Gene3D" id="3.90.70.10">
    <property type="entry name" value="Cysteine proteinases"/>
    <property type="match status" value="1"/>
</dbReference>